<accession>A0A9W7DS93</accession>
<dbReference type="InterPro" id="IPR027968">
    <property type="entry name" value="JHY"/>
</dbReference>
<feature type="compositionally biased region" description="Acidic residues" evidence="1">
    <location>
        <begin position="9"/>
        <end position="28"/>
    </location>
</feature>
<feature type="region of interest" description="Disordered" evidence="1">
    <location>
        <begin position="51"/>
        <end position="131"/>
    </location>
</feature>
<feature type="compositionally biased region" description="Polar residues" evidence="1">
    <location>
        <begin position="376"/>
        <end position="396"/>
    </location>
</feature>
<feature type="region of interest" description="Disordered" evidence="1">
    <location>
        <begin position="280"/>
        <end position="333"/>
    </location>
</feature>
<proteinExistence type="predicted"/>
<feature type="compositionally biased region" description="Basic residues" evidence="1">
    <location>
        <begin position="540"/>
        <end position="550"/>
    </location>
</feature>
<dbReference type="Proteomes" id="UP001165082">
    <property type="component" value="Unassembled WGS sequence"/>
</dbReference>
<reference evidence="2" key="1">
    <citation type="submission" date="2022-07" db="EMBL/GenBank/DDBJ databases">
        <title>Genome analysis of Parmales, a sister group of diatoms, reveals the evolutionary specialization of diatoms from phago-mixotrophs to photoautotrophs.</title>
        <authorList>
            <person name="Ban H."/>
            <person name="Sato S."/>
            <person name="Yoshikawa S."/>
            <person name="Kazumasa Y."/>
            <person name="Nakamura Y."/>
            <person name="Ichinomiya M."/>
            <person name="Saitoh K."/>
            <person name="Sato N."/>
            <person name="Blanc-Mathieu R."/>
            <person name="Endo H."/>
            <person name="Kuwata A."/>
            <person name="Ogata H."/>
        </authorList>
    </citation>
    <scope>NUCLEOTIDE SEQUENCE</scope>
</reference>
<organism evidence="2 3">
    <name type="scientific">Triparma retinervis</name>
    <dbReference type="NCBI Taxonomy" id="2557542"/>
    <lineage>
        <taxon>Eukaryota</taxon>
        <taxon>Sar</taxon>
        <taxon>Stramenopiles</taxon>
        <taxon>Ochrophyta</taxon>
        <taxon>Bolidophyceae</taxon>
        <taxon>Parmales</taxon>
        <taxon>Triparmaceae</taxon>
        <taxon>Triparma</taxon>
    </lineage>
</organism>
<dbReference type="OrthoDB" id="62528at2759"/>
<evidence type="ECO:0000256" key="1">
    <source>
        <dbReference type="SAM" id="MobiDB-lite"/>
    </source>
</evidence>
<name>A0A9W7DS93_9STRA</name>
<feature type="compositionally biased region" description="Basic residues" evidence="1">
    <location>
        <begin position="318"/>
        <end position="327"/>
    </location>
</feature>
<dbReference type="AlphaFoldDB" id="A0A9W7DS93"/>
<comment type="caution">
    <text evidence="2">The sequence shown here is derived from an EMBL/GenBank/DDBJ whole genome shotgun (WGS) entry which is preliminary data.</text>
</comment>
<feature type="compositionally biased region" description="Basic residues" evidence="1">
    <location>
        <begin position="85"/>
        <end position="101"/>
    </location>
</feature>
<gene>
    <name evidence="2" type="ORF">TrRE_jg5494</name>
</gene>
<feature type="compositionally biased region" description="Basic and acidic residues" evidence="1">
    <location>
        <begin position="301"/>
        <end position="313"/>
    </location>
</feature>
<dbReference type="Pfam" id="PF15261">
    <property type="entry name" value="JHY"/>
    <property type="match status" value="1"/>
</dbReference>
<dbReference type="EMBL" id="BRXZ01003356">
    <property type="protein sequence ID" value="GMH53253.1"/>
    <property type="molecule type" value="Genomic_DNA"/>
</dbReference>
<feature type="compositionally biased region" description="Low complexity" evidence="1">
    <location>
        <begin position="102"/>
        <end position="116"/>
    </location>
</feature>
<feature type="region of interest" description="Disordered" evidence="1">
    <location>
        <begin position="509"/>
        <end position="600"/>
    </location>
</feature>
<protein>
    <submittedName>
        <fullName evidence="2">Uncharacterized protein</fullName>
    </submittedName>
</protein>
<evidence type="ECO:0000313" key="3">
    <source>
        <dbReference type="Proteomes" id="UP001165082"/>
    </source>
</evidence>
<feature type="compositionally biased region" description="Basic and acidic residues" evidence="1">
    <location>
        <begin position="509"/>
        <end position="526"/>
    </location>
</feature>
<sequence>MDQSTADTWGEEYSEALGDFDQDPDDLDGGSIVLNPNAAALLGLDDIVTVGDTVGQPSRSPPKKSQRGQNGNGGDMGFSNINKRTSPKRTSPKKASPKRASPRSPMSSSLDRSPSPITMPRDSPGSIQFTPNFASVFRQGGTNENTNNMNTIESPPSYEIQHIPFVPVDDPDPVPIMGGYSPQPSTISTKRTDLNSSNFLRDSFQPPAKVHSTFGAAFGRHKNKLSTARLRKTPGTKSNLVNQAKPTRSHQRDVLSNRKNHVLKNAAQRMTKNSVANIQAGPAPRTNAFGARASRTKTSAKTKELSRSAEIKPARSYSARHARKSPPKRPVNPSILMQAQPLLTSSSASQSNPRDIVDSLDEALRQHVAPQALSKVPSSNLFVSQSAPSSRASTPISDFEEAERMAEGLLQGGGANHAAGGQSGKAYGYAKDEGTSKPLNYKPYTLSEYRKNKPTKYVELGKLAPDLQTEELIQARAKKEKMKAFAENINKNNVRRMKVKPLAQRVKEQKEKKIIERTESKKERAVKYSRQVKRPEVPKHKVQPQRQQRKRRDEEMTSNSRYGDFEGSLYDDESLGFEGADGLQAGGGKKTSSPSRVKSDDILVTKVDQVQMANLEAENESARLQIERLKAEFGL</sequence>
<evidence type="ECO:0000313" key="2">
    <source>
        <dbReference type="EMBL" id="GMH53253.1"/>
    </source>
</evidence>
<keyword evidence="3" id="KW-1185">Reference proteome</keyword>
<feature type="region of interest" description="Disordered" evidence="1">
    <location>
        <begin position="1"/>
        <end position="33"/>
    </location>
</feature>
<feature type="region of interest" description="Disordered" evidence="1">
    <location>
        <begin position="376"/>
        <end position="399"/>
    </location>
</feature>